<sequence length="812" mass="90953">MEEANRLFPMVRRADDFVDKSSGSVEEREEFPEDFDTYLHTELNWSRLEYDGGDSRVSGWVFWNRQDDRPNTLPVSGLVSENVEVSTDSHWYDKSFLRNLYDAFQELGLHSSDVRKHYEMKYKDEDKEALTTAFNELMLVLESVYEIHKLPLALIWVQCNACDAILPGRLSSNGGEYLQSFMANDNHIVESLIASTGYHLRKGHVAEMVLGSTSMLYCSDVTQFSIAEYPLVLFARQFKLSGCLTVCLRSSYTGEYVYMLEFFLPASSKDNENTLTQVSTILGTMKKHSRTFKLASGQELGEALSVEICDLRNGQRHQYPRMIQASLELLKNGADGMDIINAEQDDTVATISKGGTTKSQERELKKTGVSFDIPLEDVLRFSALSRKNAAMELKVSESTLKRVCRNYGIHRWPPPDLNKEETLSSALSNVGDTVNLDSPKELERDATLNGPHDLHWPDLRINGPERYNLDATCSEEGTITTQKRKRGKTGIRVEISLDDLHKCSKMKLDKAAGELEVSLYALKRICRDYGIPRWPPRKIDKVGAPQPSRDVPLRNIDKVGAPQPSRNVPTCNIDKVGAPQPSRDVPTCNIDKVGTPQPSRVVLQEGISQLTSDMPSNQASNGRDYPIHLGPPQNINKVGAALPSHVEHEEGISQLTYDMPSNQESDVPRDLNKVGSSRPSRVEQQEGTSQLTRDQVSASVVHIQPHNAASREMEMVTIKANYSDHIIKFYLSMSSPSGIEELQQHLSMRLKPLNLEAGNYSIKYKDEEGDLISILCDGDLHDCIHTSRSLGNTTVPIVIVPCSKEPITNSCQ</sequence>
<accession>A0ACB7XHZ3</accession>
<evidence type="ECO:0000313" key="1">
    <source>
        <dbReference type="EMBL" id="KAH7839988.1"/>
    </source>
</evidence>
<name>A0ACB7XHZ3_9ERIC</name>
<dbReference type="Proteomes" id="UP000828048">
    <property type="component" value="Chromosome 10"/>
</dbReference>
<comment type="caution">
    <text evidence="1">The sequence shown here is derived from an EMBL/GenBank/DDBJ whole genome shotgun (WGS) entry which is preliminary data.</text>
</comment>
<evidence type="ECO:0000313" key="2">
    <source>
        <dbReference type="Proteomes" id="UP000828048"/>
    </source>
</evidence>
<dbReference type="EMBL" id="CM037160">
    <property type="protein sequence ID" value="KAH7839988.1"/>
    <property type="molecule type" value="Genomic_DNA"/>
</dbReference>
<organism evidence="1 2">
    <name type="scientific">Vaccinium darrowii</name>
    <dbReference type="NCBI Taxonomy" id="229202"/>
    <lineage>
        <taxon>Eukaryota</taxon>
        <taxon>Viridiplantae</taxon>
        <taxon>Streptophyta</taxon>
        <taxon>Embryophyta</taxon>
        <taxon>Tracheophyta</taxon>
        <taxon>Spermatophyta</taxon>
        <taxon>Magnoliopsida</taxon>
        <taxon>eudicotyledons</taxon>
        <taxon>Gunneridae</taxon>
        <taxon>Pentapetalae</taxon>
        <taxon>asterids</taxon>
        <taxon>Ericales</taxon>
        <taxon>Ericaceae</taxon>
        <taxon>Vaccinioideae</taxon>
        <taxon>Vaccinieae</taxon>
        <taxon>Vaccinium</taxon>
    </lineage>
</organism>
<reference evidence="1 2" key="1">
    <citation type="journal article" date="2021" name="Hortic Res">
        <title>High-quality reference genome and annotation aids understanding of berry development for evergreen blueberry (Vaccinium darrowii).</title>
        <authorList>
            <person name="Yu J."/>
            <person name="Hulse-Kemp A.M."/>
            <person name="Babiker E."/>
            <person name="Staton M."/>
        </authorList>
    </citation>
    <scope>NUCLEOTIDE SEQUENCE [LARGE SCALE GENOMIC DNA]</scope>
    <source>
        <strain evidence="2">cv. NJ 8807/NJ 8810</strain>
        <tissue evidence="1">Young leaf</tissue>
    </source>
</reference>
<gene>
    <name evidence="1" type="ORF">Vadar_011023</name>
</gene>
<protein>
    <submittedName>
        <fullName evidence="1">Uncharacterized protein</fullName>
    </submittedName>
</protein>
<keyword evidence="2" id="KW-1185">Reference proteome</keyword>
<proteinExistence type="predicted"/>